<keyword evidence="9" id="KW-0813">Transport</keyword>
<dbReference type="GO" id="GO:0030150">
    <property type="term" value="P:protein import into mitochondrial matrix"/>
    <property type="evidence" value="ECO:0007669"/>
    <property type="project" value="UniProtKB-UniRule"/>
</dbReference>
<keyword evidence="5" id="KW-0809">Transit peptide</keyword>
<dbReference type="Gene3D" id="3.10.450.320">
    <property type="entry name" value="Mitochondrial import inner membrane translocase subunit Tim21"/>
    <property type="match status" value="1"/>
</dbReference>
<evidence type="ECO:0000256" key="6">
    <source>
        <dbReference type="ARBA" id="ARBA00022989"/>
    </source>
</evidence>
<evidence type="ECO:0000256" key="3">
    <source>
        <dbReference type="ARBA" id="ARBA00020726"/>
    </source>
</evidence>
<evidence type="ECO:0000256" key="7">
    <source>
        <dbReference type="ARBA" id="ARBA00023128"/>
    </source>
</evidence>
<name>A0A9W8L0E6_9FUNG</name>
<dbReference type="Proteomes" id="UP001151518">
    <property type="component" value="Unassembled WGS sequence"/>
</dbReference>
<dbReference type="InterPro" id="IPR013261">
    <property type="entry name" value="Tim21"/>
</dbReference>
<reference evidence="10" key="1">
    <citation type="submission" date="2022-07" db="EMBL/GenBank/DDBJ databases">
        <title>Phylogenomic reconstructions and comparative analyses of Kickxellomycotina fungi.</title>
        <authorList>
            <person name="Reynolds N.K."/>
            <person name="Stajich J.E."/>
            <person name="Barry K."/>
            <person name="Grigoriev I.V."/>
            <person name="Crous P."/>
            <person name="Smith M.E."/>
        </authorList>
    </citation>
    <scope>NUCLEOTIDE SEQUENCE</scope>
    <source>
        <strain evidence="10">NRRL 3115</strain>
    </source>
</reference>
<dbReference type="Pfam" id="PF08294">
    <property type="entry name" value="TIM21"/>
    <property type="match status" value="1"/>
</dbReference>
<evidence type="ECO:0000256" key="5">
    <source>
        <dbReference type="ARBA" id="ARBA00022946"/>
    </source>
</evidence>
<dbReference type="PANTHER" id="PTHR13032:SF6">
    <property type="entry name" value="MITOCHONDRIAL IMPORT INNER MEMBRANE TRANSLOCASE SUBUNIT TIM21"/>
    <property type="match status" value="1"/>
</dbReference>
<comment type="subunit">
    <text evidence="9">Component of the TIM23 complex.</text>
</comment>
<comment type="similarity">
    <text evidence="2 9">Belongs to the TIM21 family.</text>
</comment>
<keyword evidence="7 9" id="KW-0496">Mitochondrion</keyword>
<evidence type="ECO:0000256" key="8">
    <source>
        <dbReference type="ARBA" id="ARBA00023136"/>
    </source>
</evidence>
<keyword evidence="8 9" id="KW-0472">Membrane</keyword>
<accession>A0A9W8L0E6</accession>
<protein>
    <recommendedName>
        <fullName evidence="3 9">Mitochondrial import inner membrane translocase subunit Tim21</fullName>
    </recommendedName>
</protein>
<dbReference type="PANTHER" id="PTHR13032">
    <property type="entry name" value="MITOCHONDRIAL IMPORT INNER MEMBRANE TRANSLOCASE SUBUNIT TIM21"/>
    <property type="match status" value="1"/>
</dbReference>
<evidence type="ECO:0000256" key="9">
    <source>
        <dbReference type="RuleBase" id="RU367142"/>
    </source>
</evidence>
<gene>
    <name evidence="10" type="primary">TIMM21</name>
    <name evidence="10" type="ORF">GGI25_000602</name>
</gene>
<dbReference type="GO" id="GO:0005744">
    <property type="term" value="C:TIM23 mitochondrial import inner membrane translocase complex"/>
    <property type="evidence" value="ECO:0007669"/>
    <property type="project" value="UniProtKB-UniRule"/>
</dbReference>
<comment type="caution">
    <text evidence="10">The sequence shown here is derived from an EMBL/GenBank/DDBJ whole genome shotgun (WGS) entry which is preliminary data.</text>
</comment>
<keyword evidence="4 9" id="KW-0812">Transmembrane</keyword>
<dbReference type="EMBL" id="JANBTW010000004">
    <property type="protein sequence ID" value="KAJ2680629.1"/>
    <property type="molecule type" value="Genomic_DNA"/>
</dbReference>
<keyword evidence="9" id="KW-0811">Translocation</keyword>
<dbReference type="OrthoDB" id="436405at2759"/>
<evidence type="ECO:0000256" key="2">
    <source>
        <dbReference type="ARBA" id="ARBA00010867"/>
    </source>
</evidence>
<organism evidence="10 11">
    <name type="scientific">Coemansia spiralis</name>
    <dbReference type="NCBI Taxonomy" id="417178"/>
    <lineage>
        <taxon>Eukaryota</taxon>
        <taxon>Fungi</taxon>
        <taxon>Fungi incertae sedis</taxon>
        <taxon>Zoopagomycota</taxon>
        <taxon>Kickxellomycotina</taxon>
        <taxon>Kickxellomycetes</taxon>
        <taxon>Kickxellales</taxon>
        <taxon>Kickxellaceae</taxon>
        <taxon>Coemansia</taxon>
    </lineage>
</organism>
<keyword evidence="9" id="KW-0653">Protein transport</keyword>
<dbReference type="AlphaFoldDB" id="A0A9W8L0E6"/>
<proteinExistence type="inferred from homology"/>
<evidence type="ECO:0000313" key="10">
    <source>
        <dbReference type="EMBL" id="KAJ2680629.1"/>
    </source>
</evidence>
<comment type="subcellular location">
    <subcellularLocation>
        <location evidence="9">Mitochondrion inner membrane</location>
        <topology evidence="9">Single-pass membrane protein</topology>
    </subcellularLocation>
    <subcellularLocation>
        <location evidence="1">Mitochondrion membrane</location>
        <topology evidence="1">Single-pass membrane protein</topology>
    </subcellularLocation>
</comment>
<evidence type="ECO:0000313" key="11">
    <source>
        <dbReference type="Proteomes" id="UP001151518"/>
    </source>
</evidence>
<comment type="function">
    <text evidence="9">Essential component of the TIM23 complex, a complex that mediates the translocation of transit peptide-containing proteins across the mitochondrial inner membrane.</text>
</comment>
<keyword evidence="6 9" id="KW-1133">Transmembrane helix</keyword>
<sequence length="259" mass="29788">MNRALLGINRLLVNRIVAKPDLLHKTSIHYCMRLQPKRTKQQQHTRRLYSTDGQSGGIRRVAGTAGNVLLIGSVMTLFGYIMYTLYDNLIAEHGPTRVYNESLDLIRANPEIRQLFGGSVIGFGEPTHSQRQRQRSIAHKLFEDEQGQQRLTMQYYIRDSKKAIPRLGIVKLDLTQSKGTSAWDYNYIIVDVYSIDSAGDYGQETREFVGRVEVLVTDEFAKQVREFQKKRRNERFTRAGKGSTDGSWFSVLNPTNWRK</sequence>
<dbReference type="InterPro" id="IPR038552">
    <property type="entry name" value="Tim21_IMS_sf"/>
</dbReference>
<feature type="transmembrane region" description="Helical" evidence="9">
    <location>
        <begin position="68"/>
        <end position="86"/>
    </location>
</feature>
<evidence type="ECO:0000256" key="1">
    <source>
        <dbReference type="ARBA" id="ARBA00004304"/>
    </source>
</evidence>
<keyword evidence="9" id="KW-0999">Mitochondrion inner membrane</keyword>
<evidence type="ECO:0000256" key="4">
    <source>
        <dbReference type="ARBA" id="ARBA00022692"/>
    </source>
</evidence>